<evidence type="ECO:0000256" key="3">
    <source>
        <dbReference type="ARBA" id="ARBA00022801"/>
    </source>
</evidence>
<sequence>MTRSTAFLPRFLLMLSLLGLPLAQAAAPLHRQQAPGYYRMLIGKTEVTAIYDGFIELEPGLLKGASAKDVQKLIARMFQTTTPGVQTAVNAFVINTGDKLILVDSGAAACFGPGMGRLLGNLKAAGYEPGQVDAVLLTHLHADHACGLRSADGKAVFPKADVFASKQDADFWLDENAMATAPKSAQGLFRMAQESVAPYVASGRFKTFTPGGTLFGGVSSVAAFGHTPGHTAYLVKAGKERLLLWGDIVHNHASQFVRPDISIEFDVDAAKAIETRQRLFVEAARDQLWIGGAHLPFPGFGHVRKEENGFSWVPVEYAPLPSKK</sequence>
<feature type="signal peptide" evidence="5">
    <location>
        <begin position="1"/>
        <end position="25"/>
    </location>
</feature>
<dbReference type="CDD" id="cd07720">
    <property type="entry name" value="OPHC2-like_MBL-fold"/>
    <property type="match status" value="1"/>
</dbReference>
<organism evidence="7 8">
    <name type="scientific">Uliginosibacterium paludis</name>
    <dbReference type="NCBI Taxonomy" id="1615952"/>
    <lineage>
        <taxon>Bacteria</taxon>
        <taxon>Pseudomonadati</taxon>
        <taxon>Pseudomonadota</taxon>
        <taxon>Betaproteobacteria</taxon>
        <taxon>Rhodocyclales</taxon>
        <taxon>Zoogloeaceae</taxon>
        <taxon>Uliginosibacterium</taxon>
    </lineage>
</organism>
<dbReference type="PANTHER" id="PTHR42978">
    <property type="entry name" value="QUORUM-QUENCHING LACTONASE YTNP-RELATED-RELATED"/>
    <property type="match status" value="1"/>
</dbReference>
<evidence type="ECO:0000256" key="1">
    <source>
        <dbReference type="ARBA" id="ARBA00007749"/>
    </source>
</evidence>
<comment type="similarity">
    <text evidence="1">Belongs to the metallo-beta-lactamase superfamily.</text>
</comment>
<keyword evidence="4" id="KW-0862">Zinc</keyword>
<keyword evidence="3" id="KW-0378">Hydrolase</keyword>
<evidence type="ECO:0000313" key="7">
    <source>
        <dbReference type="EMBL" id="MET1490718.1"/>
    </source>
</evidence>
<dbReference type="SUPFAM" id="SSF56281">
    <property type="entry name" value="Metallo-hydrolase/oxidoreductase"/>
    <property type="match status" value="1"/>
</dbReference>
<keyword evidence="8" id="KW-1185">Reference proteome</keyword>
<keyword evidence="5" id="KW-0732">Signal</keyword>
<dbReference type="InterPro" id="IPR001279">
    <property type="entry name" value="Metallo-B-lactamas"/>
</dbReference>
<dbReference type="Proteomes" id="UP001548590">
    <property type="component" value="Unassembled WGS sequence"/>
</dbReference>
<dbReference type="InterPro" id="IPR051013">
    <property type="entry name" value="MBL_superfamily_lactonases"/>
</dbReference>
<evidence type="ECO:0000256" key="5">
    <source>
        <dbReference type="SAM" id="SignalP"/>
    </source>
</evidence>
<dbReference type="Gene3D" id="3.60.15.10">
    <property type="entry name" value="Ribonuclease Z/Hydroxyacylglutathione hydrolase-like"/>
    <property type="match status" value="1"/>
</dbReference>
<proteinExistence type="inferred from homology"/>
<gene>
    <name evidence="7" type="ORF">ABVT11_12850</name>
</gene>
<feature type="domain" description="Metallo-beta-lactamase" evidence="6">
    <location>
        <begin position="88"/>
        <end position="294"/>
    </location>
</feature>
<accession>A0ABV2CSD4</accession>
<feature type="chain" id="PRO_5046553912" evidence="5">
    <location>
        <begin position="26"/>
        <end position="324"/>
    </location>
</feature>
<reference evidence="7 8" key="1">
    <citation type="submission" date="2024-07" db="EMBL/GenBank/DDBJ databases">
        <title>Uliginosibacterium paludis KCTC:42655.</title>
        <authorList>
            <person name="Kim M.K."/>
        </authorList>
    </citation>
    <scope>NUCLEOTIDE SEQUENCE [LARGE SCALE GENOMIC DNA]</scope>
    <source>
        <strain evidence="7 8">KCTC 42655</strain>
    </source>
</reference>
<comment type="caution">
    <text evidence="7">The sequence shown here is derived from an EMBL/GenBank/DDBJ whole genome shotgun (WGS) entry which is preliminary data.</text>
</comment>
<dbReference type="Pfam" id="PF00753">
    <property type="entry name" value="Lactamase_B"/>
    <property type="match status" value="1"/>
</dbReference>
<evidence type="ECO:0000256" key="4">
    <source>
        <dbReference type="ARBA" id="ARBA00022833"/>
    </source>
</evidence>
<evidence type="ECO:0000259" key="6">
    <source>
        <dbReference type="SMART" id="SM00849"/>
    </source>
</evidence>
<dbReference type="EMBL" id="JBEWLZ010000007">
    <property type="protein sequence ID" value="MET1490718.1"/>
    <property type="molecule type" value="Genomic_DNA"/>
</dbReference>
<protein>
    <submittedName>
        <fullName evidence="7">MBL fold metallo-hydrolase</fullName>
    </submittedName>
</protein>
<dbReference type="SMART" id="SM00849">
    <property type="entry name" value="Lactamase_B"/>
    <property type="match status" value="1"/>
</dbReference>
<evidence type="ECO:0000313" key="8">
    <source>
        <dbReference type="Proteomes" id="UP001548590"/>
    </source>
</evidence>
<dbReference type="InterPro" id="IPR036866">
    <property type="entry name" value="RibonucZ/Hydroxyglut_hydro"/>
</dbReference>
<dbReference type="RefSeq" id="WP_345926003.1">
    <property type="nucleotide sequence ID" value="NZ_JBDIVF010000002.1"/>
</dbReference>
<dbReference type="PANTHER" id="PTHR42978:SF6">
    <property type="entry name" value="QUORUM-QUENCHING LACTONASE YTNP-RELATED"/>
    <property type="match status" value="1"/>
</dbReference>
<evidence type="ECO:0000256" key="2">
    <source>
        <dbReference type="ARBA" id="ARBA00022723"/>
    </source>
</evidence>
<name>A0ABV2CSD4_9RHOO</name>
<keyword evidence="2" id="KW-0479">Metal-binding</keyword>